<evidence type="ECO:0000256" key="1">
    <source>
        <dbReference type="SAM" id="MobiDB-lite"/>
    </source>
</evidence>
<comment type="caution">
    <text evidence="2">The sequence shown here is derived from an EMBL/GenBank/DDBJ whole genome shotgun (WGS) entry which is preliminary data.</text>
</comment>
<sequence length="232" mass="25412">MSQSENASWSERMDADAFIAEPIDAAAICANLRKQASQIIDLTNRITTVSRTEIYQSHDTITHQGLKKNMAQWQQELDYQKEQLCGNLLGTESVSPSKVLGSTPTGDAALKTVPPGSDTTTATPVLCAATTSETTYRESSVNSDATAATSAPRTRAGRHVYFPKRYKKRYPVPMARGFVGWLQHSGETSVNDQKAKGNGLDRDLSIVPIVTEYASWIGIRPLAVPLVELRRQ</sequence>
<evidence type="ECO:0000313" key="3">
    <source>
        <dbReference type="Proteomes" id="UP000499080"/>
    </source>
</evidence>
<reference evidence="2 3" key="1">
    <citation type="journal article" date="2019" name="Sci. Rep.">
        <title>Orb-weaving spider Araneus ventricosus genome elucidates the spidroin gene catalogue.</title>
        <authorList>
            <person name="Kono N."/>
            <person name="Nakamura H."/>
            <person name="Ohtoshi R."/>
            <person name="Moran D.A.P."/>
            <person name="Shinohara A."/>
            <person name="Yoshida Y."/>
            <person name="Fujiwara M."/>
            <person name="Mori M."/>
            <person name="Tomita M."/>
            <person name="Arakawa K."/>
        </authorList>
    </citation>
    <scope>NUCLEOTIDE SEQUENCE [LARGE SCALE GENOMIC DNA]</scope>
</reference>
<dbReference type="EMBL" id="BGPR01016548">
    <property type="protein sequence ID" value="GBN73417.1"/>
    <property type="molecule type" value="Genomic_DNA"/>
</dbReference>
<evidence type="ECO:0000313" key="2">
    <source>
        <dbReference type="EMBL" id="GBN73417.1"/>
    </source>
</evidence>
<organism evidence="2 3">
    <name type="scientific">Araneus ventricosus</name>
    <name type="common">Orbweaver spider</name>
    <name type="synonym">Epeira ventricosa</name>
    <dbReference type="NCBI Taxonomy" id="182803"/>
    <lineage>
        <taxon>Eukaryota</taxon>
        <taxon>Metazoa</taxon>
        <taxon>Ecdysozoa</taxon>
        <taxon>Arthropoda</taxon>
        <taxon>Chelicerata</taxon>
        <taxon>Arachnida</taxon>
        <taxon>Araneae</taxon>
        <taxon>Araneomorphae</taxon>
        <taxon>Entelegynae</taxon>
        <taxon>Araneoidea</taxon>
        <taxon>Araneidae</taxon>
        <taxon>Araneus</taxon>
    </lineage>
</organism>
<dbReference type="AlphaFoldDB" id="A0A4Y2RCG2"/>
<name>A0A4Y2RCG2_ARAVE</name>
<protein>
    <submittedName>
        <fullName evidence="2">Uncharacterized protein</fullName>
    </submittedName>
</protein>
<accession>A0A4Y2RCG2</accession>
<keyword evidence="3" id="KW-1185">Reference proteome</keyword>
<feature type="compositionally biased region" description="Polar residues" evidence="1">
    <location>
        <begin position="96"/>
        <end position="105"/>
    </location>
</feature>
<dbReference type="Proteomes" id="UP000499080">
    <property type="component" value="Unassembled WGS sequence"/>
</dbReference>
<proteinExistence type="predicted"/>
<feature type="region of interest" description="Disordered" evidence="1">
    <location>
        <begin position="96"/>
        <end position="117"/>
    </location>
</feature>
<gene>
    <name evidence="2" type="ORF">AVEN_106745_1</name>
</gene>